<name>A0A8X8YKU9_SALSN</name>
<feature type="region of interest" description="Disordered" evidence="6">
    <location>
        <begin position="429"/>
        <end position="461"/>
    </location>
</feature>
<comment type="subcellular location">
    <subcellularLocation>
        <location evidence="1">Nucleus</location>
    </subcellularLocation>
</comment>
<feature type="domain" description="AP2/ERF" evidence="7">
    <location>
        <begin position="35"/>
        <end position="92"/>
    </location>
</feature>
<protein>
    <recommendedName>
        <fullName evidence="7">AP2/ERF domain-containing protein</fullName>
    </recommendedName>
</protein>
<feature type="compositionally biased region" description="Polar residues" evidence="6">
    <location>
        <begin position="1"/>
        <end position="17"/>
    </location>
</feature>
<feature type="region of interest" description="Disordered" evidence="6">
    <location>
        <begin position="340"/>
        <end position="374"/>
    </location>
</feature>
<organism evidence="8">
    <name type="scientific">Salvia splendens</name>
    <name type="common">Scarlet sage</name>
    <dbReference type="NCBI Taxonomy" id="180675"/>
    <lineage>
        <taxon>Eukaryota</taxon>
        <taxon>Viridiplantae</taxon>
        <taxon>Streptophyta</taxon>
        <taxon>Embryophyta</taxon>
        <taxon>Tracheophyta</taxon>
        <taxon>Spermatophyta</taxon>
        <taxon>Magnoliopsida</taxon>
        <taxon>eudicotyledons</taxon>
        <taxon>Gunneridae</taxon>
        <taxon>Pentapetalae</taxon>
        <taxon>asterids</taxon>
        <taxon>lamiids</taxon>
        <taxon>Lamiales</taxon>
        <taxon>Lamiaceae</taxon>
        <taxon>Nepetoideae</taxon>
        <taxon>Mentheae</taxon>
        <taxon>Salviinae</taxon>
        <taxon>Salvia</taxon>
        <taxon>Salvia subgen. Calosphace</taxon>
        <taxon>core Calosphace</taxon>
    </lineage>
</organism>
<keyword evidence="3" id="KW-0238">DNA-binding</keyword>
<dbReference type="PANTHER" id="PTHR33623:SF4">
    <property type="entry name" value="DUF4378 DOMAIN-CONTAINING PROTEIN"/>
    <property type="match status" value="1"/>
</dbReference>
<keyword evidence="9" id="KW-1185">Reference proteome</keyword>
<evidence type="ECO:0000256" key="5">
    <source>
        <dbReference type="ARBA" id="ARBA00023242"/>
    </source>
</evidence>
<dbReference type="EMBL" id="PNBA02000003">
    <property type="protein sequence ID" value="KAG6431791.1"/>
    <property type="molecule type" value="Genomic_DNA"/>
</dbReference>
<feature type="region of interest" description="Disordered" evidence="6">
    <location>
        <begin position="1"/>
        <end position="30"/>
    </location>
</feature>
<proteinExistence type="predicted"/>
<evidence type="ECO:0000256" key="3">
    <source>
        <dbReference type="ARBA" id="ARBA00023125"/>
    </source>
</evidence>
<accession>A0A8X8YKU9</accession>
<dbReference type="SMART" id="SM00380">
    <property type="entry name" value="AP2"/>
    <property type="match status" value="1"/>
</dbReference>
<evidence type="ECO:0000256" key="1">
    <source>
        <dbReference type="ARBA" id="ARBA00004123"/>
    </source>
</evidence>
<feature type="compositionally biased region" description="Acidic residues" evidence="6">
    <location>
        <begin position="432"/>
        <end position="461"/>
    </location>
</feature>
<dbReference type="Gene3D" id="3.30.730.10">
    <property type="entry name" value="AP2/ERF domain"/>
    <property type="match status" value="1"/>
</dbReference>
<reference evidence="8" key="1">
    <citation type="submission" date="2018-01" db="EMBL/GenBank/DDBJ databases">
        <authorList>
            <person name="Mao J.F."/>
        </authorList>
    </citation>
    <scope>NUCLEOTIDE SEQUENCE</scope>
    <source>
        <strain evidence="8">Huo1</strain>
        <tissue evidence="8">Leaf</tissue>
    </source>
</reference>
<dbReference type="GO" id="GO:0003677">
    <property type="term" value="F:DNA binding"/>
    <property type="evidence" value="ECO:0007669"/>
    <property type="project" value="UniProtKB-KW"/>
</dbReference>
<sequence>MQWQGFQETTPSYSNDASPKRRAGRKKFKETRHPVYRGVRLRSSDKWVCELREPRHQKRVWLGTYPTPEMAARAHDLAALALRGSAARLNFADSAWRLAVPSTEDAKELRRAAAAAAEAFRPRGTGGEGSAEAGMYDVCEASGVAGLAEAVLMSPPPLLGRRFSWDEVESDGVPNSLIPAMDDRLIKPIRAPLLLKDHLLQDMSSCSSNGFKSFPRRQCCTTVRFRPRQKPRSSFVKPPANPALSALQSVISAVKRLHFGAAEKMKKNDLSSSFFLFWRRKPERKEIARWKSFEQLMKEDEWRPAADRKSFTASEGGNSSSDLPPQLKNDVVMTPEITNEADSTTCSGGSADNNSSTQTKKQWTSDQEKEQFSPVSVLDCPFDEEDEVSSPFQHRLALMEGTRKKLLKKIQRFECLAKLEPLNLTRRFESQLESDNESSTFLDEEEEVGEEEESDDEKEDDEALELLDQVKTIMPSYGQKFKADKLILDFFRERISNDQDCTLLEKQRGEYLSHNALVEISRGWMDGHDPLGLFMEWEVEKNRKAYVEDMEHGGEWKRLDQEYKEVVLELEIEAMAIV</sequence>
<evidence type="ECO:0000259" key="7">
    <source>
        <dbReference type="PROSITE" id="PS51032"/>
    </source>
</evidence>
<keyword evidence="5" id="KW-0539">Nucleus</keyword>
<dbReference type="CDD" id="cd00018">
    <property type="entry name" value="AP2"/>
    <property type="match status" value="1"/>
</dbReference>
<evidence type="ECO:0000256" key="6">
    <source>
        <dbReference type="SAM" id="MobiDB-lite"/>
    </source>
</evidence>
<dbReference type="PRINTS" id="PR00367">
    <property type="entry name" value="ETHRSPELEMNT"/>
</dbReference>
<dbReference type="Proteomes" id="UP000298416">
    <property type="component" value="Unassembled WGS sequence"/>
</dbReference>
<evidence type="ECO:0000256" key="2">
    <source>
        <dbReference type="ARBA" id="ARBA00023015"/>
    </source>
</evidence>
<dbReference type="InterPro" id="IPR001471">
    <property type="entry name" value="AP2/ERF_dom"/>
</dbReference>
<reference evidence="8" key="2">
    <citation type="submission" date="2020-08" db="EMBL/GenBank/DDBJ databases">
        <title>Plant Genome Project.</title>
        <authorList>
            <person name="Zhang R.-G."/>
        </authorList>
    </citation>
    <scope>NUCLEOTIDE SEQUENCE</scope>
    <source>
        <strain evidence="8">Huo1</strain>
        <tissue evidence="8">Leaf</tissue>
    </source>
</reference>
<dbReference type="InterPro" id="IPR036955">
    <property type="entry name" value="AP2/ERF_dom_sf"/>
</dbReference>
<feature type="region of interest" description="Disordered" evidence="6">
    <location>
        <begin position="304"/>
        <end position="328"/>
    </location>
</feature>
<dbReference type="SUPFAM" id="SSF54171">
    <property type="entry name" value="DNA-binding domain"/>
    <property type="match status" value="1"/>
</dbReference>
<feature type="compositionally biased region" description="Polar residues" evidence="6">
    <location>
        <begin position="340"/>
        <end position="365"/>
    </location>
</feature>
<feature type="compositionally biased region" description="Basic residues" evidence="6">
    <location>
        <begin position="20"/>
        <end position="30"/>
    </location>
</feature>
<dbReference type="Pfam" id="PF00847">
    <property type="entry name" value="AP2"/>
    <property type="match status" value="1"/>
</dbReference>
<dbReference type="GO" id="GO:0005634">
    <property type="term" value="C:nucleus"/>
    <property type="evidence" value="ECO:0007669"/>
    <property type="project" value="UniProtKB-SubCell"/>
</dbReference>
<gene>
    <name evidence="8" type="ORF">SASPL_109874</name>
</gene>
<keyword evidence="2" id="KW-0805">Transcription regulation</keyword>
<keyword evidence="4" id="KW-0804">Transcription</keyword>
<dbReference type="GO" id="GO:0003700">
    <property type="term" value="F:DNA-binding transcription factor activity"/>
    <property type="evidence" value="ECO:0007669"/>
    <property type="project" value="InterPro"/>
</dbReference>
<feature type="compositionally biased region" description="Polar residues" evidence="6">
    <location>
        <begin position="311"/>
        <end position="323"/>
    </location>
</feature>
<dbReference type="PROSITE" id="PS51032">
    <property type="entry name" value="AP2_ERF"/>
    <property type="match status" value="1"/>
</dbReference>
<dbReference type="PANTHER" id="PTHR33623">
    <property type="entry name" value="OS04G0572500 PROTEIN"/>
    <property type="match status" value="1"/>
</dbReference>
<evidence type="ECO:0000313" key="9">
    <source>
        <dbReference type="Proteomes" id="UP000298416"/>
    </source>
</evidence>
<evidence type="ECO:0000313" key="8">
    <source>
        <dbReference type="EMBL" id="KAG6431791.1"/>
    </source>
</evidence>
<evidence type="ECO:0000256" key="4">
    <source>
        <dbReference type="ARBA" id="ARBA00023163"/>
    </source>
</evidence>
<dbReference type="InterPro" id="IPR016177">
    <property type="entry name" value="DNA-bd_dom_sf"/>
</dbReference>
<comment type="caution">
    <text evidence="8">The sequence shown here is derived from an EMBL/GenBank/DDBJ whole genome shotgun (WGS) entry which is preliminary data.</text>
</comment>
<dbReference type="AlphaFoldDB" id="A0A8X8YKU9"/>